<organism evidence="2 3">
    <name type="scientific">Mycoemilia scoparia</name>
    <dbReference type="NCBI Taxonomy" id="417184"/>
    <lineage>
        <taxon>Eukaryota</taxon>
        <taxon>Fungi</taxon>
        <taxon>Fungi incertae sedis</taxon>
        <taxon>Zoopagomycota</taxon>
        <taxon>Kickxellomycotina</taxon>
        <taxon>Kickxellomycetes</taxon>
        <taxon>Kickxellales</taxon>
        <taxon>Kickxellaceae</taxon>
        <taxon>Mycoemilia</taxon>
    </lineage>
</organism>
<gene>
    <name evidence="2" type="ORF">H4219_001308</name>
</gene>
<name>A0A9W8A1D5_9FUNG</name>
<feature type="compositionally biased region" description="Basic and acidic residues" evidence="1">
    <location>
        <begin position="173"/>
        <end position="200"/>
    </location>
</feature>
<accession>A0A9W8A1D5</accession>
<keyword evidence="3" id="KW-1185">Reference proteome</keyword>
<sequence length="311" mass="35742">MSWKDTNNGKTDVELYDQFIEKFNQDETIAKVMEDEYEGEDKPLILEQIASNLSQIAAVFDDSDPEAKDICVQRFRAMRSRHVLDKALRPVCKSTDEDLEKAEVRPFCLYSIDASKLYKEDLADLPDSPFKFARLAIEHEMDCGFEDDSDDEEWEDDDDDEELEDEEDEIDTEELKKELEAAEKEESESKGKGKACDSKGGDCCCPENKDCEDDEEEDFELPFEEDECKALEVSEGFKLLKDHETKLREALEKETGVSIDKFKCFTFPGRHYIVAWLEGLGIFGLRISELYEIEEEDEDEEGKPSTSKAEA</sequence>
<reference evidence="2" key="1">
    <citation type="submission" date="2022-07" db="EMBL/GenBank/DDBJ databases">
        <title>Phylogenomic reconstructions and comparative analyses of Kickxellomycotina fungi.</title>
        <authorList>
            <person name="Reynolds N.K."/>
            <person name="Stajich J.E."/>
            <person name="Barry K."/>
            <person name="Grigoriev I.V."/>
            <person name="Crous P."/>
            <person name="Smith M.E."/>
        </authorList>
    </citation>
    <scope>NUCLEOTIDE SEQUENCE</scope>
    <source>
        <strain evidence="2">NBRC 100468</strain>
    </source>
</reference>
<feature type="compositionally biased region" description="Acidic residues" evidence="1">
    <location>
        <begin position="144"/>
        <end position="172"/>
    </location>
</feature>
<evidence type="ECO:0000256" key="1">
    <source>
        <dbReference type="SAM" id="MobiDB-lite"/>
    </source>
</evidence>
<protein>
    <submittedName>
        <fullName evidence="2">Uncharacterized protein</fullName>
    </submittedName>
</protein>
<feature type="region of interest" description="Disordered" evidence="1">
    <location>
        <begin position="144"/>
        <end position="200"/>
    </location>
</feature>
<dbReference type="Proteomes" id="UP001150538">
    <property type="component" value="Unassembled WGS sequence"/>
</dbReference>
<evidence type="ECO:0000313" key="3">
    <source>
        <dbReference type="Proteomes" id="UP001150538"/>
    </source>
</evidence>
<evidence type="ECO:0000313" key="2">
    <source>
        <dbReference type="EMBL" id="KAJ1920471.1"/>
    </source>
</evidence>
<dbReference type="EMBL" id="JANBPU010000013">
    <property type="protein sequence ID" value="KAJ1920471.1"/>
    <property type="molecule type" value="Genomic_DNA"/>
</dbReference>
<dbReference type="AlphaFoldDB" id="A0A9W8A1D5"/>
<dbReference type="OrthoDB" id="5593032at2759"/>
<comment type="caution">
    <text evidence="2">The sequence shown here is derived from an EMBL/GenBank/DDBJ whole genome shotgun (WGS) entry which is preliminary data.</text>
</comment>
<proteinExistence type="predicted"/>